<evidence type="ECO:0000313" key="1">
    <source>
        <dbReference type="EMBL" id="MBU3160604.1"/>
    </source>
</evidence>
<gene>
    <name evidence="1" type="ORF">KPL37_12695</name>
</gene>
<dbReference type="RefSeq" id="WP_216149931.1">
    <property type="nucleotide sequence ID" value="NZ_JAHLDV010000031.1"/>
</dbReference>
<keyword evidence="2" id="KW-1185">Reference proteome</keyword>
<dbReference type="Pfam" id="PF14879">
    <property type="entry name" value="DUF4489"/>
    <property type="match status" value="1"/>
</dbReference>
<comment type="caution">
    <text evidence="1">The sequence shown here is derived from an EMBL/GenBank/DDBJ whole genome shotgun (WGS) entry which is preliminary data.</text>
</comment>
<dbReference type="InterPro" id="IPR027972">
    <property type="entry name" value="DUF4489"/>
</dbReference>
<accession>A0ABS6BW60</accession>
<proteinExistence type="predicted"/>
<protein>
    <submittedName>
        <fullName evidence="1">DUF4489 domain-containing protein</fullName>
    </submittedName>
</protein>
<organism evidence="1 2">
    <name type="scientific">Clostridium frigoris</name>
    <dbReference type="NCBI Taxonomy" id="205327"/>
    <lineage>
        <taxon>Bacteria</taxon>
        <taxon>Bacillati</taxon>
        <taxon>Bacillota</taxon>
        <taxon>Clostridia</taxon>
        <taxon>Eubacteriales</taxon>
        <taxon>Clostridiaceae</taxon>
        <taxon>Clostridium</taxon>
    </lineage>
</organism>
<sequence length="184" mass="19160">MNSNSKGHYQDEKDCSCKKQKDEGTKVLLKCKDSSLVTVTATSGTVVGTPGTAVLTPRLASISLDTGRFHDPCVKFDFSTNIVVAPGAGTSVAVTFQLNKLCKGETVATVIGNPWVYATAATATDIIAFTVCDCDCDNGCDCESDCCTYFISASTAATLTAGTVATTSTVTFNNPTLAALVVER</sequence>
<reference evidence="1 2" key="1">
    <citation type="submission" date="2021-06" db="EMBL/GenBank/DDBJ databases">
        <title>Clostridia strains as spoilage organisms.</title>
        <authorList>
            <person name="Wambui J."/>
            <person name="Stephan R."/>
            <person name="Stevens M.J.A."/>
        </authorList>
    </citation>
    <scope>NUCLEOTIDE SEQUENCE [LARGE SCALE GENOMIC DNA]</scope>
    <source>
        <strain evidence="1 2">DSM 14204</strain>
    </source>
</reference>
<evidence type="ECO:0000313" key="2">
    <source>
        <dbReference type="Proteomes" id="UP000776252"/>
    </source>
</evidence>
<name>A0ABS6BW60_9CLOT</name>
<dbReference type="EMBL" id="JAHLDV010000031">
    <property type="protein sequence ID" value="MBU3160604.1"/>
    <property type="molecule type" value="Genomic_DNA"/>
</dbReference>
<dbReference type="Proteomes" id="UP000776252">
    <property type="component" value="Unassembled WGS sequence"/>
</dbReference>